<dbReference type="InterPro" id="IPR000033">
    <property type="entry name" value="LDLR_classB_rpt"/>
</dbReference>
<organism evidence="1 2">
    <name type="scientific">Mytilus galloprovincialis</name>
    <name type="common">Mediterranean mussel</name>
    <dbReference type="NCBI Taxonomy" id="29158"/>
    <lineage>
        <taxon>Eukaryota</taxon>
        <taxon>Metazoa</taxon>
        <taxon>Spiralia</taxon>
        <taxon>Lophotrochozoa</taxon>
        <taxon>Mollusca</taxon>
        <taxon>Bivalvia</taxon>
        <taxon>Autobranchia</taxon>
        <taxon>Pteriomorphia</taxon>
        <taxon>Mytilida</taxon>
        <taxon>Mytiloidea</taxon>
        <taxon>Mytilidae</taxon>
        <taxon>Mytilinae</taxon>
        <taxon>Mytilus</taxon>
    </lineage>
</organism>
<evidence type="ECO:0000313" key="2">
    <source>
        <dbReference type="Proteomes" id="UP000596742"/>
    </source>
</evidence>
<dbReference type="PANTHER" id="PTHR46513:SF13">
    <property type="entry name" value="EGF-LIKE DOMAIN-CONTAINING PROTEIN"/>
    <property type="match status" value="1"/>
</dbReference>
<dbReference type="OrthoDB" id="6095542at2759"/>
<dbReference type="AlphaFoldDB" id="A0A8B6CH44"/>
<dbReference type="GO" id="GO:0060070">
    <property type="term" value="P:canonical Wnt signaling pathway"/>
    <property type="evidence" value="ECO:0007669"/>
    <property type="project" value="TreeGrafter"/>
</dbReference>
<comment type="caution">
    <text evidence="1">The sequence shown here is derived from an EMBL/GenBank/DDBJ whole genome shotgun (WGS) entry which is preliminary data.</text>
</comment>
<name>A0A8B6CH44_MYTGA</name>
<dbReference type="EMBL" id="UYJE01001817">
    <property type="protein sequence ID" value="VDI05449.1"/>
    <property type="molecule type" value="Genomic_DNA"/>
</dbReference>
<dbReference type="SUPFAM" id="SSF63825">
    <property type="entry name" value="YWTD domain"/>
    <property type="match status" value="1"/>
</dbReference>
<sequence length="206" mass="24061">MQIIFYDSYRFPYPSQNITLHTVIQTDSFPTGLAVDLTNDHIYWVHLGSQRLLRCNIDGSNMTVLSTFRYPWVIRLDVTNRWIYIVERDFGVLKSTFDLAHQQTIVNFTSSLIYCMDIDTEEQRLFWINNDGDMKSAKDDGSDVKTIYSTYDRRDYPALDVFGSYIYYDHTNRLSRISKTPGSTPTVLYTDTSRIDSIFVFKQTGM</sequence>
<accession>A0A8B6CH44</accession>
<dbReference type="Gene3D" id="2.120.10.30">
    <property type="entry name" value="TolB, C-terminal domain"/>
    <property type="match status" value="1"/>
</dbReference>
<protein>
    <submittedName>
        <fullName evidence="1">Uncharacterized protein</fullName>
    </submittedName>
</protein>
<dbReference type="GO" id="GO:0005886">
    <property type="term" value="C:plasma membrane"/>
    <property type="evidence" value="ECO:0007669"/>
    <property type="project" value="TreeGrafter"/>
</dbReference>
<dbReference type="Proteomes" id="UP000596742">
    <property type="component" value="Unassembled WGS sequence"/>
</dbReference>
<gene>
    <name evidence="1" type="ORF">MGAL_10B060026</name>
</gene>
<evidence type="ECO:0000313" key="1">
    <source>
        <dbReference type="EMBL" id="VDI05449.1"/>
    </source>
</evidence>
<proteinExistence type="predicted"/>
<dbReference type="GO" id="GO:0017147">
    <property type="term" value="F:Wnt-protein binding"/>
    <property type="evidence" value="ECO:0007669"/>
    <property type="project" value="TreeGrafter"/>
</dbReference>
<dbReference type="PANTHER" id="PTHR46513">
    <property type="entry name" value="VITELLOGENIN RECEPTOR-LIKE PROTEIN-RELATED-RELATED"/>
    <property type="match status" value="1"/>
</dbReference>
<dbReference type="GO" id="GO:0042813">
    <property type="term" value="F:Wnt receptor activity"/>
    <property type="evidence" value="ECO:0007669"/>
    <property type="project" value="TreeGrafter"/>
</dbReference>
<dbReference type="InterPro" id="IPR011042">
    <property type="entry name" value="6-blade_b-propeller_TolB-like"/>
</dbReference>
<keyword evidence="2" id="KW-1185">Reference proteome</keyword>
<reference evidence="1" key="1">
    <citation type="submission" date="2018-11" db="EMBL/GenBank/DDBJ databases">
        <authorList>
            <person name="Alioto T."/>
            <person name="Alioto T."/>
        </authorList>
    </citation>
    <scope>NUCLEOTIDE SEQUENCE</scope>
</reference>
<dbReference type="SMART" id="SM00135">
    <property type="entry name" value="LY"/>
    <property type="match status" value="2"/>
</dbReference>
<dbReference type="InterPro" id="IPR050778">
    <property type="entry name" value="Cueball_EGF_LRP_Nidogen"/>
</dbReference>